<evidence type="ECO:0000256" key="1">
    <source>
        <dbReference type="SAM" id="Phobius"/>
    </source>
</evidence>
<evidence type="ECO:0000313" key="2">
    <source>
        <dbReference type="EMBL" id="RHN59795.1"/>
    </source>
</evidence>
<feature type="transmembrane region" description="Helical" evidence="1">
    <location>
        <begin position="43"/>
        <end position="64"/>
    </location>
</feature>
<evidence type="ECO:0000313" key="3">
    <source>
        <dbReference type="Proteomes" id="UP000265566"/>
    </source>
</evidence>
<dbReference type="EMBL" id="PSQE01000004">
    <property type="protein sequence ID" value="RHN59795.1"/>
    <property type="molecule type" value="Genomic_DNA"/>
</dbReference>
<protein>
    <recommendedName>
        <fullName evidence="4">Transmembrane protein</fullName>
    </recommendedName>
</protein>
<dbReference type="AlphaFoldDB" id="A0A396I818"/>
<dbReference type="Proteomes" id="UP000265566">
    <property type="component" value="Chromosome 4"/>
</dbReference>
<keyword evidence="1" id="KW-1133">Transmembrane helix</keyword>
<keyword evidence="1" id="KW-0472">Membrane</keyword>
<dbReference type="Gramene" id="rna21948">
    <property type="protein sequence ID" value="RHN59795.1"/>
    <property type="gene ID" value="gene21948"/>
</dbReference>
<name>A0A396I818_MEDTR</name>
<comment type="caution">
    <text evidence="2">The sequence shown here is derived from an EMBL/GenBank/DDBJ whole genome shotgun (WGS) entry which is preliminary data.</text>
</comment>
<evidence type="ECO:0008006" key="4">
    <source>
        <dbReference type="Google" id="ProtNLM"/>
    </source>
</evidence>
<proteinExistence type="predicted"/>
<organism evidence="2 3">
    <name type="scientific">Medicago truncatula</name>
    <name type="common">Barrel medic</name>
    <name type="synonym">Medicago tribuloides</name>
    <dbReference type="NCBI Taxonomy" id="3880"/>
    <lineage>
        <taxon>Eukaryota</taxon>
        <taxon>Viridiplantae</taxon>
        <taxon>Streptophyta</taxon>
        <taxon>Embryophyta</taxon>
        <taxon>Tracheophyta</taxon>
        <taxon>Spermatophyta</taxon>
        <taxon>Magnoliopsida</taxon>
        <taxon>eudicotyledons</taxon>
        <taxon>Gunneridae</taxon>
        <taxon>Pentapetalae</taxon>
        <taxon>rosids</taxon>
        <taxon>fabids</taxon>
        <taxon>Fabales</taxon>
        <taxon>Fabaceae</taxon>
        <taxon>Papilionoideae</taxon>
        <taxon>50 kb inversion clade</taxon>
        <taxon>NPAAA clade</taxon>
        <taxon>Hologalegina</taxon>
        <taxon>IRL clade</taxon>
        <taxon>Trifolieae</taxon>
        <taxon>Medicago</taxon>
    </lineage>
</organism>
<sequence length="86" mass="9597">MDPWLCWFVVLHGGYPSGADTRSFLVVLVGASNGFYGDSRGGWLCWFSWWLVVVVSGGYVFFFMRDLTKFCAFLLRDGVLGLASVS</sequence>
<keyword evidence="1" id="KW-0812">Transmembrane</keyword>
<accession>A0A396I818</accession>
<gene>
    <name evidence="2" type="ORF">MtrunA17_Chr4g0018121</name>
</gene>
<reference evidence="3" key="1">
    <citation type="journal article" date="2018" name="Nat. Plants">
        <title>Whole-genome landscape of Medicago truncatula symbiotic genes.</title>
        <authorList>
            <person name="Pecrix Y."/>
            <person name="Staton S.E."/>
            <person name="Sallet E."/>
            <person name="Lelandais-Briere C."/>
            <person name="Moreau S."/>
            <person name="Carrere S."/>
            <person name="Blein T."/>
            <person name="Jardinaud M.F."/>
            <person name="Latrasse D."/>
            <person name="Zouine M."/>
            <person name="Zahm M."/>
            <person name="Kreplak J."/>
            <person name="Mayjonade B."/>
            <person name="Satge C."/>
            <person name="Perez M."/>
            <person name="Cauet S."/>
            <person name="Marande W."/>
            <person name="Chantry-Darmon C."/>
            <person name="Lopez-Roques C."/>
            <person name="Bouchez O."/>
            <person name="Berard A."/>
            <person name="Debelle F."/>
            <person name="Munos S."/>
            <person name="Bendahmane A."/>
            <person name="Berges H."/>
            <person name="Niebel A."/>
            <person name="Buitink J."/>
            <person name="Frugier F."/>
            <person name="Benhamed M."/>
            <person name="Crespi M."/>
            <person name="Gouzy J."/>
            <person name="Gamas P."/>
        </authorList>
    </citation>
    <scope>NUCLEOTIDE SEQUENCE [LARGE SCALE GENOMIC DNA]</scope>
    <source>
        <strain evidence="3">cv. Jemalong A17</strain>
    </source>
</reference>